<evidence type="ECO:0000256" key="6">
    <source>
        <dbReference type="PROSITE-ProRule" id="PRU00169"/>
    </source>
</evidence>
<dbReference type="GO" id="GO:0043565">
    <property type="term" value="F:sequence-specific DNA binding"/>
    <property type="evidence" value="ECO:0007669"/>
    <property type="project" value="InterPro"/>
</dbReference>
<keyword evidence="12" id="KW-1185">Reference proteome</keyword>
<dbReference type="KEGG" id="cfm:BJL90_09270"/>
<evidence type="ECO:0000256" key="5">
    <source>
        <dbReference type="ARBA" id="ARBA00024867"/>
    </source>
</evidence>
<dbReference type="SMART" id="SM00342">
    <property type="entry name" value="HTH_ARAC"/>
    <property type="match status" value="1"/>
</dbReference>
<feature type="domain" description="Response regulatory" evidence="9">
    <location>
        <begin position="3"/>
        <end position="121"/>
    </location>
</feature>
<sequence length="519" mass="60883">MLQLMIIEDEAIERKALKFLIDKYYKNKICVCGEASNGSQAIEKAVALHPDIIIADIRMPGTNGLEACQLIKKRLPHTEIVVLTAYDDFPYAKKAIHIGVHDYLLKPVSDEEFCNAMDKVLEKINNLKKNIEKEKTLRKQMNEFMPLLEKEMILKLILGEDLLQSQLEEYKNVFNIKSNTFVCITFLSSEEDEGEEKILKTIKNKLKFVSRETLGSIYLKNMVFLLFHRELDRLINNKDLIASIKEIRYQVEEKFHTKLYFGIGGICREASQLYHSYRAAKSAMEKQVQKLQHDKNQELHKDLLNAVYEKEMIVFEKLLNEDLTGATRAFEDILSYVLRDRENHQHLSIEKYMQQFCLVINRNIIQFFGNALITSRIQKMEEEVQTLKETREIKEYMENLFKEVVFAIAQYKKDSNIRAIESVKAYVRENYKNDISLNDVADYIALSPYYLSRLFKKVEGENFKDYLIKIRMEKAKQLLREEKKSIKETALEVGYYDPNYFSRAFKKYAGVPATEYTKL</sequence>
<feature type="coiled-coil region" evidence="7">
    <location>
        <begin position="274"/>
        <end position="301"/>
    </location>
</feature>
<dbReference type="Gene3D" id="1.10.10.60">
    <property type="entry name" value="Homeodomain-like"/>
    <property type="match status" value="2"/>
</dbReference>
<keyword evidence="7" id="KW-0175">Coiled coil</keyword>
<feature type="modified residue" description="4-aspartylphosphate" evidence="6">
    <location>
        <position position="56"/>
    </location>
</feature>
<dbReference type="PANTHER" id="PTHR43280:SF28">
    <property type="entry name" value="HTH-TYPE TRANSCRIPTIONAL ACTIVATOR RHAS"/>
    <property type="match status" value="1"/>
</dbReference>
<evidence type="ECO:0000256" key="1">
    <source>
        <dbReference type="ARBA" id="ARBA00018672"/>
    </source>
</evidence>
<dbReference type="EMBL" id="CP017603">
    <property type="protein sequence ID" value="AOY76073.1"/>
    <property type="molecule type" value="Genomic_DNA"/>
</dbReference>
<dbReference type="InterPro" id="IPR018062">
    <property type="entry name" value="HTH_AraC-typ_CS"/>
</dbReference>
<dbReference type="PANTHER" id="PTHR43280">
    <property type="entry name" value="ARAC-FAMILY TRANSCRIPTIONAL REGULATOR"/>
    <property type="match status" value="1"/>
</dbReference>
<dbReference type="Proteomes" id="UP000177894">
    <property type="component" value="Chromosome"/>
</dbReference>
<evidence type="ECO:0000313" key="13">
    <source>
        <dbReference type="Proteomes" id="UP000192478"/>
    </source>
</evidence>
<dbReference type="InterPro" id="IPR011006">
    <property type="entry name" value="CheY-like_superfamily"/>
</dbReference>
<accession>A0AAC9RLF5</accession>
<evidence type="ECO:0000256" key="7">
    <source>
        <dbReference type="SAM" id="Coils"/>
    </source>
</evidence>
<evidence type="ECO:0000259" key="9">
    <source>
        <dbReference type="PROSITE" id="PS50110"/>
    </source>
</evidence>
<dbReference type="PROSITE" id="PS00041">
    <property type="entry name" value="HTH_ARAC_FAMILY_1"/>
    <property type="match status" value="1"/>
</dbReference>
<reference evidence="10 12" key="1">
    <citation type="submission" date="2016-10" db="EMBL/GenBank/DDBJ databases">
        <title>Complete Genome Sequence of Acetogen Clostridium formicoaceticum ATCC 27076.</title>
        <authorList>
            <person name="Bao T."/>
            <person name="Cheng C."/>
            <person name="Zhao J."/>
            <person name="Yang S.-T."/>
            <person name="Wang J."/>
            <person name="Wang M."/>
        </authorList>
    </citation>
    <scope>NUCLEOTIDE SEQUENCE [LARGE SCALE GENOMIC DNA]</scope>
    <source>
        <strain evidence="10 12">ATCC 27076</strain>
    </source>
</reference>
<name>A0AAC9RLF5_9CLOT</name>
<dbReference type="GO" id="GO:0003700">
    <property type="term" value="F:DNA-binding transcription factor activity"/>
    <property type="evidence" value="ECO:0007669"/>
    <property type="project" value="InterPro"/>
</dbReference>
<evidence type="ECO:0000256" key="2">
    <source>
        <dbReference type="ARBA" id="ARBA00023015"/>
    </source>
</evidence>
<evidence type="ECO:0000259" key="8">
    <source>
        <dbReference type="PROSITE" id="PS01124"/>
    </source>
</evidence>
<dbReference type="SUPFAM" id="SSF46689">
    <property type="entry name" value="Homeodomain-like"/>
    <property type="match status" value="2"/>
</dbReference>
<dbReference type="InterPro" id="IPR001789">
    <property type="entry name" value="Sig_transdc_resp-reg_receiver"/>
</dbReference>
<dbReference type="CDD" id="cd17536">
    <property type="entry name" value="REC_YesN-like"/>
    <property type="match status" value="1"/>
</dbReference>
<dbReference type="Proteomes" id="UP000192478">
    <property type="component" value="Chromosome"/>
</dbReference>
<evidence type="ECO:0000313" key="12">
    <source>
        <dbReference type="Proteomes" id="UP000177894"/>
    </source>
</evidence>
<dbReference type="EMBL" id="CP020559">
    <property type="protein sequence ID" value="ARE86435.1"/>
    <property type="molecule type" value="Genomic_DNA"/>
</dbReference>
<evidence type="ECO:0000313" key="11">
    <source>
        <dbReference type="EMBL" id="ARE86435.1"/>
    </source>
</evidence>
<dbReference type="Pfam" id="PF12833">
    <property type="entry name" value="HTH_18"/>
    <property type="match status" value="1"/>
</dbReference>
<feature type="domain" description="HTH araC/xylS-type" evidence="8">
    <location>
        <begin position="421"/>
        <end position="519"/>
    </location>
</feature>
<dbReference type="GO" id="GO:0000160">
    <property type="term" value="P:phosphorelay signal transduction system"/>
    <property type="evidence" value="ECO:0007669"/>
    <property type="project" value="InterPro"/>
</dbReference>
<proteinExistence type="predicted"/>
<keyword evidence="4" id="KW-0804">Transcription</keyword>
<keyword evidence="6" id="KW-0597">Phosphoprotein</keyword>
<dbReference type="PROSITE" id="PS50110">
    <property type="entry name" value="RESPONSE_REGULATORY"/>
    <property type="match status" value="1"/>
</dbReference>
<gene>
    <name evidence="11" type="primary">yesS_1</name>
    <name evidence="10" type="ORF">BJL90_09270</name>
    <name evidence="11" type="ORF">CLFO_07570</name>
</gene>
<evidence type="ECO:0000313" key="10">
    <source>
        <dbReference type="EMBL" id="AOY76073.1"/>
    </source>
</evidence>
<dbReference type="Gene3D" id="3.40.50.2300">
    <property type="match status" value="1"/>
</dbReference>
<keyword evidence="3" id="KW-0238">DNA-binding</keyword>
<keyword evidence="2" id="KW-0805">Transcription regulation</keyword>
<organism evidence="11 13">
    <name type="scientific">Clostridium formicaceticum</name>
    <dbReference type="NCBI Taxonomy" id="1497"/>
    <lineage>
        <taxon>Bacteria</taxon>
        <taxon>Bacillati</taxon>
        <taxon>Bacillota</taxon>
        <taxon>Clostridia</taxon>
        <taxon>Eubacteriales</taxon>
        <taxon>Clostridiaceae</taxon>
        <taxon>Clostridium</taxon>
    </lineage>
</organism>
<protein>
    <recommendedName>
        <fullName evidence="1">Stage 0 sporulation protein A homolog</fullName>
    </recommendedName>
</protein>
<dbReference type="InterPro" id="IPR009057">
    <property type="entry name" value="Homeodomain-like_sf"/>
</dbReference>
<dbReference type="AlphaFoldDB" id="A0AAC9RLF5"/>
<evidence type="ECO:0000256" key="3">
    <source>
        <dbReference type="ARBA" id="ARBA00023125"/>
    </source>
</evidence>
<dbReference type="RefSeq" id="WP_070966960.1">
    <property type="nucleotide sequence ID" value="NZ_CP017603.1"/>
</dbReference>
<dbReference type="PROSITE" id="PS01124">
    <property type="entry name" value="HTH_ARAC_FAMILY_2"/>
    <property type="match status" value="1"/>
</dbReference>
<dbReference type="SUPFAM" id="SSF52172">
    <property type="entry name" value="CheY-like"/>
    <property type="match status" value="1"/>
</dbReference>
<feature type="coiled-coil region" evidence="7">
    <location>
        <begin position="370"/>
        <end position="397"/>
    </location>
</feature>
<dbReference type="Pfam" id="PF00072">
    <property type="entry name" value="Response_reg"/>
    <property type="match status" value="1"/>
</dbReference>
<reference evidence="11 13" key="2">
    <citation type="submission" date="2017-03" db="EMBL/GenBank/DDBJ databases">
        <title>Complete sequence of Clostridium formicaceticum DSM 92.</title>
        <authorList>
            <person name="Poehlein A."/>
            <person name="Karl M."/>
            <person name="Bengelsdorf F.R."/>
            <person name="Duerre P."/>
            <person name="Daniel R."/>
        </authorList>
    </citation>
    <scope>NUCLEOTIDE SEQUENCE [LARGE SCALE GENOMIC DNA]</scope>
    <source>
        <strain evidence="11 13">DSM 92</strain>
    </source>
</reference>
<comment type="function">
    <text evidence="5">May play the central regulatory role in sporulation. It may be an element of the effector pathway responsible for the activation of sporulation genes in response to nutritional stress. Spo0A may act in concert with spo0H (a sigma factor) to control the expression of some genes that are critical to the sporulation process.</text>
</comment>
<dbReference type="SMART" id="SM00448">
    <property type="entry name" value="REC"/>
    <property type="match status" value="1"/>
</dbReference>
<evidence type="ECO:0000256" key="4">
    <source>
        <dbReference type="ARBA" id="ARBA00023163"/>
    </source>
</evidence>
<dbReference type="InterPro" id="IPR018060">
    <property type="entry name" value="HTH_AraC"/>
</dbReference>